<evidence type="ECO:0000313" key="1">
    <source>
        <dbReference type="EMBL" id="KFD46893.1"/>
    </source>
</evidence>
<dbReference type="AlphaFoldDB" id="A0A085LPJ7"/>
<sequence>MLMRPVHMSQISFPFSRLMHSLFCMKKAPLMRPRDQCDSLQVTRVCREPEQCAACSATADAASERAIATFGGTEDVLPCDLVVVERPFSRSCLALV</sequence>
<reference evidence="1 2" key="1">
    <citation type="journal article" date="2014" name="Nat. Genet.">
        <title>Genome and transcriptome of the porcine whipworm Trichuris suis.</title>
        <authorList>
            <person name="Jex A.R."/>
            <person name="Nejsum P."/>
            <person name="Schwarz E.M."/>
            <person name="Hu L."/>
            <person name="Young N.D."/>
            <person name="Hall R.S."/>
            <person name="Korhonen P.K."/>
            <person name="Liao S."/>
            <person name="Thamsborg S."/>
            <person name="Xia J."/>
            <person name="Xu P."/>
            <person name="Wang S."/>
            <person name="Scheerlinck J.P."/>
            <person name="Hofmann A."/>
            <person name="Sternberg P.W."/>
            <person name="Wang J."/>
            <person name="Gasser R.B."/>
        </authorList>
    </citation>
    <scope>NUCLEOTIDE SEQUENCE [LARGE SCALE GENOMIC DNA]</scope>
    <source>
        <strain evidence="1">DCEP-RM93M</strain>
    </source>
</reference>
<accession>A0A085LPJ7</accession>
<name>A0A085LPJ7_9BILA</name>
<proteinExistence type="predicted"/>
<gene>
    <name evidence="1" type="ORF">M513_12251</name>
</gene>
<dbReference type="Proteomes" id="UP000030764">
    <property type="component" value="Unassembled WGS sequence"/>
</dbReference>
<dbReference type="EMBL" id="KL363349">
    <property type="protein sequence ID" value="KFD46893.1"/>
    <property type="molecule type" value="Genomic_DNA"/>
</dbReference>
<evidence type="ECO:0000313" key="2">
    <source>
        <dbReference type="Proteomes" id="UP000030764"/>
    </source>
</evidence>
<keyword evidence="2" id="KW-1185">Reference proteome</keyword>
<organism evidence="1 2">
    <name type="scientific">Trichuris suis</name>
    <name type="common">pig whipworm</name>
    <dbReference type="NCBI Taxonomy" id="68888"/>
    <lineage>
        <taxon>Eukaryota</taxon>
        <taxon>Metazoa</taxon>
        <taxon>Ecdysozoa</taxon>
        <taxon>Nematoda</taxon>
        <taxon>Enoplea</taxon>
        <taxon>Dorylaimia</taxon>
        <taxon>Trichinellida</taxon>
        <taxon>Trichuridae</taxon>
        <taxon>Trichuris</taxon>
    </lineage>
</organism>
<protein>
    <submittedName>
        <fullName evidence="1">Uncharacterized protein</fullName>
    </submittedName>
</protein>